<dbReference type="SUPFAM" id="SSF50978">
    <property type="entry name" value="WD40 repeat-like"/>
    <property type="match status" value="1"/>
</dbReference>
<feature type="transmembrane region" description="Helical" evidence="1">
    <location>
        <begin position="516"/>
        <end position="536"/>
    </location>
</feature>
<name>A0AAU9CJD4_9BACT</name>
<dbReference type="InterPro" id="IPR015943">
    <property type="entry name" value="WD40/YVTN_repeat-like_dom_sf"/>
</dbReference>
<feature type="domain" description="Novel STAND NTPase 1" evidence="2">
    <location>
        <begin position="16"/>
        <end position="440"/>
    </location>
</feature>
<dbReference type="Pfam" id="PF20703">
    <property type="entry name" value="nSTAND1"/>
    <property type="match status" value="1"/>
</dbReference>
<keyword evidence="4" id="KW-1185">Reference proteome</keyword>
<dbReference type="RefSeq" id="WP_338394254.1">
    <property type="nucleotide sequence ID" value="NZ_AP025314.1"/>
</dbReference>
<dbReference type="SUPFAM" id="SSF52540">
    <property type="entry name" value="P-loop containing nucleoside triphosphate hydrolases"/>
    <property type="match status" value="1"/>
</dbReference>
<evidence type="ECO:0000313" key="3">
    <source>
        <dbReference type="EMBL" id="BDD09031.1"/>
    </source>
</evidence>
<dbReference type="Gene3D" id="3.40.50.300">
    <property type="entry name" value="P-loop containing nucleotide triphosphate hydrolases"/>
    <property type="match status" value="1"/>
</dbReference>
<dbReference type="AlphaFoldDB" id="A0AAU9CJD4"/>
<evidence type="ECO:0000259" key="2">
    <source>
        <dbReference type="Pfam" id="PF20703"/>
    </source>
</evidence>
<evidence type="ECO:0000256" key="1">
    <source>
        <dbReference type="SAM" id="Phobius"/>
    </source>
</evidence>
<sequence length="1011" mass="113399">MVENETNEEKKRITAPFVGLRPFQEADKDIFFGRDEYVDNLVGRVRHHRFTAIVGAPNTGKTSLIQAGLIPKLKSLTSERWECVFAWPGRHAFGGLSTAMAEMLRKGSETELNLKISIENELRDNPSGLVEVLRRNGFDEKVKLVIIIDQFEELFVSQPGTDSDREEVRNFVNSLLTVTRQSIYQIHVVVALRTNFLERGSMVAGLSETINQNQHLIPTMSSRDMRLALKKPLRLFDIPAAHELEDRILGELDGASYSLSRLQHTMLGLYRLWVEDKAKDEDAELTEEMYETVGTVLGSIDTQLEGMYTSLDDERKNVVEALFRRLVPISMEKKDQDLPTVIELCHLSESTENTVVDLIKSYARLDRFFLKIFTEGGVDDRLTEFNLTGDSDENVNLGLNLSSRVVLTTNLIIDEWKRLGEWRKKEEDKAEIYLRLTHNAWLHDAGQTGLYKDPELGLALQWKEEHSPEEKWATRYGNPQDFQEALAFLEQSRIDALEKAKAVERQRVRKVARARVLAITIAACSILPIGLAIYALGERKKAVKSENKAMHVMALAEESRNRALRAEKDAISSKKQSEFEKKVAKKALVEAQQAKSRAFVAKKKADRATQEANKNARLARVAAKEAKKATNQAVLAKAEADTFRYRDLSRVKVLETLRKSGVPYPKMRNTMLEAYSLNEKFDGGGMYTDMYLALRKAVKASNTVTLDYLDDNYPVYCVAEQGGTVVTGDERGGIVFYKRNGDNLVLTGHAQVEGGVRSMVFGPDAGTLYCGTDQGEVFLVRIGGGTQEKGVSVKEDLPIKELLWTQTTDGAKWLVALTKTGLHCLDIEPGKRLELVKTYPIPNAVAVASHPGHDDRFILASHGKASIVQVGDDMPTVLKEYPSIPQASCVTCKHDRSGLLLGDASGVVHFLDFTTGRISTVTRHASKVTAVRDVGGNDPKMISVSLDNKIHLVHWEDKSEPIVFDAQQGWLYGIQTTSDNRLFYSVGKKNDVKVWYVNAEDMVNVLKRHRN</sequence>
<gene>
    <name evidence="3" type="ORF">FUAX_14630</name>
</gene>
<proteinExistence type="predicted"/>
<dbReference type="Proteomes" id="UP001348817">
    <property type="component" value="Chromosome"/>
</dbReference>
<reference evidence="3 4" key="1">
    <citation type="submission" date="2021-12" db="EMBL/GenBank/DDBJ databases">
        <title>Genome sequencing of bacteria with rrn-lacking chromosome and rrn-plasmid.</title>
        <authorList>
            <person name="Anda M."/>
            <person name="Iwasaki W."/>
        </authorList>
    </citation>
    <scope>NUCLEOTIDE SEQUENCE [LARGE SCALE GENOMIC DNA]</scope>
    <source>
        <strain evidence="3 4">DSM 100852</strain>
    </source>
</reference>
<keyword evidence="1" id="KW-1133">Transmembrane helix</keyword>
<evidence type="ECO:0000313" key="4">
    <source>
        <dbReference type="Proteomes" id="UP001348817"/>
    </source>
</evidence>
<dbReference type="InterPro" id="IPR027417">
    <property type="entry name" value="P-loop_NTPase"/>
</dbReference>
<dbReference type="KEGG" id="fax:FUAX_14630"/>
<dbReference type="InterPro" id="IPR001680">
    <property type="entry name" value="WD40_rpt"/>
</dbReference>
<protein>
    <recommendedName>
        <fullName evidence="2">Novel STAND NTPase 1 domain-containing protein</fullName>
    </recommendedName>
</protein>
<organism evidence="3 4">
    <name type="scientific">Fulvitalea axinellae</name>
    <dbReference type="NCBI Taxonomy" id="1182444"/>
    <lineage>
        <taxon>Bacteria</taxon>
        <taxon>Pseudomonadati</taxon>
        <taxon>Bacteroidota</taxon>
        <taxon>Cytophagia</taxon>
        <taxon>Cytophagales</taxon>
        <taxon>Persicobacteraceae</taxon>
        <taxon>Fulvitalea</taxon>
    </lineage>
</organism>
<keyword evidence="1" id="KW-0812">Transmembrane</keyword>
<dbReference type="Gene3D" id="2.130.10.10">
    <property type="entry name" value="YVTN repeat-like/Quinoprotein amine dehydrogenase"/>
    <property type="match status" value="2"/>
</dbReference>
<keyword evidence="1" id="KW-0472">Membrane</keyword>
<dbReference type="InterPro" id="IPR036322">
    <property type="entry name" value="WD40_repeat_dom_sf"/>
</dbReference>
<dbReference type="EMBL" id="AP025314">
    <property type="protein sequence ID" value="BDD09031.1"/>
    <property type="molecule type" value="Genomic_DNA"/>
</dbReference>
<dbReference type="InterPro" id="IPR049052">
    <property type="entry name" value="nSTAND1"/>
</dbReference>
<accession>A0AAU9CJD4</accession>
<dbReference type="SMART" id="SM00320">
    <property type="entry name" value="WD40"/>
    <property type="match status" value="3"/>
</dbReference>